<evidence type="ECO:0008006" key="2">
    <source>
        <dbReference type="Google" id="ProtNLM"/>
    </source>
</evidence>
<dbReference type="PROSITE" id="PS51318">
    <property type="entry name" value="TAT"/>
    <property type="match status" value="1"/>
</dbReference>
<comment type="caution">
    <text evidence="1">The sequence shown here is derived from an EMBL/GenBank/DDBJ whole genome shotgun (WGS) entry which is preliminary data.</text>
</comment>
<organism evidence="1">
    <name type="scientific">marine sediment metagenome</name>
    <dbReference type="NCBI Taxonomy" id="412755"/>
    <lineage>
        <taxon>unclassified sequences</taxon>
        <taxon>metagenomes</taxon>
        <taxon>ecological metagenomes</taxon>
    </lineage>
</organism>
<dbReference type="InterPro" id="IPR019546">
    <property type="entry name" value="TAT_signal_bac_arc"/>
</dbReference>
<dbReference type="PROSITE" id="PS51257">
    <property type="entry name" value="PROKAR_LIPOPROTEIN"/>
    <property type="match status" value="1"/>
</dbReference>
<dbReference type="SUPFAM" id="SSF53850">
    <property type="entry name" value="Periplasmic binding protein-like II"/>
    <property type="match status" value="1"/>
</dbReference>
<dbReference type="InterPro" id="IPR006059">
    <property type="entry name" value="SBP"/>
</dbReference>
<gene>
    <name evidence="1" type="ORF">LCGC14_2294530</name>
</gene>
<evidence type="ECO:0000313" key="1">
    <source>
        <dbReference type="EMBL" id="KKL51535.1"/>
    </source>
</evidence>
<dbReference type="Gene3D" id="3.40.190.10">
    <property type="entry name" value="Periplasmic binding protein-like II"/>
    <property type="match status" value="1"/>
</dbReference>
<accession>A0A0F9F2Q1</accession>
<dbReference type="PANTHER" id="PTHR43649:SF30">
    <property type="entry name" value="ABC TRANSPORTER SUBSTRATE-BINDING PROTEIN"/>
    <property type="match status" value="1"/>
</dbReference>
<protein>
    <recommendedName>
        <fullName evidence="2">Extracellular solute-binding protein</fullName>
    </recommendedName>
</protein>
<name>A0A0F9F2Q1_9ZZZZ</name>
<dbReference type="AlphaFoldDB" id="A0A0F9F2Q1"/>
<dbReference type="EMBL" id="LAZR01032214">
    <property type="protein sequence ID" value="KKL51535.1"/>
    <property type="molecule type" value="Genomic_DNA"/>
</dbReference>
<proteinExistence type="predicted"/>
<dbReference type="InterPro" id="IPR006311">
    <property type="entry name" value="TAT_signal"/>
</dbReference>
<dbReference type="PANTHER" id="PTHR43649">
    <property type="entry name" value="ARABINOSE-BINDING PROTEIN-RELATED"/>
    <property type="match status" value="1"/>
</dbReference>
<dbReference type="Pfam" id="PF01547">
    <property type="entry name" value="SBP_bac_1"/>
    <property type="match status" value="1"/>
</dbReference>
<feature type="non-terminal residue" evidence="1">
    <location>
        <position position="227"/>
    </location>
</feature>
<reference evidence="1" key="1">
    <citation type="journal article" date="2015" name="Nature">
        <title>Complex archaea that bridge the gap between prokaryotes and eukaryotes.</title>
        <authorList>
            <person name="Spang A."/>
            <person name="Saw J.H."/>
            <person name="Jorgensen S.L."/>
            <person name="Zaremba-Niedzwiedzka K."/>
            <person name="Martijn J."/>
            <person name="Lind A.E."/>
            <person name="van Eijk R."/>
            <person name="Schleper C."/>
            <person name="Guy L."/>
            <person name="Ettema T.J."/>
        </authorList>
    </citation>
    <scope>NUCLEOTIDE SEQUENCE</scope>
</reference>
<dbReference type="NCBIfam" id="TIGR01409">
    <property type="entry name" value="TAT_signal_seq"/>
    <property type="match status" value="1"/>
</dbReference>
<dbReference type="InterPro" id="IPR050490">
    <property type="entry name" value="Bact_solute-bd_prot1"/>
</dbReference>
<sequence length="227" mass="25490">MKEHCLSRRKFLQFSAATATGLVIVGCAPSGAEEEAAAAEAAPEVVSRTIDVPANVMELPNAATGIPYEVKDSINNGEPITLEYWEWALDRSEYEQEWAEEYMELYPNVTINVSNQSWGDYWTKLAVNVPAGQGPALWHMHTSKLTEFCDGNMMAPMPDWVASQDFLDEHWVAFKEGAMDCPTGTPGSRHFLPMGTMMPVMYINTELWEEAGFTDEDIPKSWEELRE</sequence>